<name>A0AAQ3K441_9LILI</name>
<dbReference type="Proteomes" id="UP001327560">
    <property type="component" value="Chromosome 3"/>
</dbReference>
<keyword evidence="2" id="KW-1185">Reference proteome</keyword>
<dbReference type="PANTHER" id="PTHR46250:SF17">
    <property type="entry name" value="MYB_SANT-LIKE DOMAIN-CONTAINING PROTEIN"/>
    <property type="match status" value="1"/>
</dbReference>
<proteinExistence type="predicted"/>
<reference evidence="1 2" key="1">
    <citation type="submission" date="2023-10" db="EMBL/GenBank/DDBJ databases">
        <title>Chromosome-scale genome assembly provides insights into flower coloration mechanisms of Canna indica.</title>
        <authorList>
            <person name="Li C."/>
        </authorList>
    </citation>
    <scope>NUCLEOTIDE SEQUENCE [LARGE SCALE GENOMIC DNA]</scope>
    <source>
        <tissue evidence="1">Flower</tissue>
    </source>
</reference>
<organism evidence="1 2">
    <name type="scientific">Canna indica</name>
    <name type="common">Indian-shot</name>
    <dbReference type="NCBI Taxonomy" id="4628"/>
    <lineage>
        <taxon>Eukaryota</taxon>
        <taxon>Viridiplantae</taxon>
        <taxon>Streptophyta</taxon>
        <taxon>Embryophyta</taxon>
        <taxon>Tracheophyta</taxon>
        <taxon>Spermatophyta</taxon>
        <taxon>Magnoliopsida</taxon>
        <taxon>Liliopsida</taxon>
        <taxon>Zingiberales</taxon>
        <taxon>Cannaceae</taxon>
        <taxon>Canna</taxon>
    </lineage>
</organism>
<evidence type="ECO:0008006" key="3">
    <source>
        <dbReference type="Google" id="ProtNLM"/>
    </source>
</evidence>
<protein>
    <recommendedName>
        <fullName evidence="3">Myb/SANT-like domain-containing protein</fullName>
    </recommendedName>
</protein>
<gene>
    <name evidence="1" type="ORF">Cni_G10370</name>
</gene>
<dbReference type="EMBL" id="CP136892">
    <property type="protein sequence ID" value="WOL01653.1"/>
    <property type="molecule type" value="Genomic_DNA"/>
</dbReference>
<dbReference type="PANTHER" id="PTHR46250">
    <property type="entry name" value="MYB/SANT-LIKE DNA-BINDING DOMAIN PROTEIN-RELATED"/>
    <property type="match status" value="1"/>
</dbReference>
<accession>A0AAQ3K441</accession>
<evidence type="ECO:0000313" key="2">
    <source>
        <dbReference type="Proteomes" id="UP001327560"/>
    </source>
</evidence>
<evidence type="ECO:0000313" key="1">
    <source>
        <dbReference type="EMBL" id="WOL01653.1"/>
    </source>
</evidence>
<dbReference type="AlphaFoldDB" id="A0AAQ3K441"/>
<sequence length="96" mass="10955">MDLKFQTNGRIEKKWTPIEDEALIIVMMDLYQKGTHNADTGFKAGYLGELEKMIDAKLPNCGIKAKPHIESMIKTLKKEWSIVYDMVYGSHTSDFG</sequence>